<accession>A0A081CXP4</accession>
<proteinExistence type="inferred from homology"/>
<sequence>MQYPKLDRDVIDTELAKLNGWSLREDGLAIVKAYKFANFAEAFGFMAECALVAEKLNHHPEWSNVYSRVKVCLTTHDSQGVTERDFMLAGAMQKAAGGRSD</sequence>
<dbReference type="Gene3D" id="3.30.1360.20">
    <property type="entry name" value="Transcriptional coactivator/pterin dehydratase"/>
    <property type="match status" value="1"/>
</dbReference>
<dbReference type="GO" id="GO:0008124">
    <property type="term" value="F:4-alpha-hydroxytetrahydrobiopterin dehydratase activity"/>
    <property type="evidence" value="ECO:0007669"/>
    <property type="project" value="UniProtKB-UniRule"/>
</dbReference>
<organism evidence="5 6">
    <name type="scientific">Agrobacterium rubi TR3 = NBRC 13261</name>
    <dbReference type="NCBI Taxonomy" id="1368415"/>
    <lineage>
        <taxon>Bacteria</taxon>
        <taxon>Pseudomonadati</taxon>
        <taxon>Pseudomonadota</taxon>
        <taxon>Alphaproteobacteria</taxon>
        <taxon>Hyphomicrobiales</taxon>
        <taxon>Rhizobiaceae</taxon>
        <taxon>Rhizobium/Agrobacterium group</taxon>
        <taxon>Agrobacterium</taxon>
    </lineage>
</organism>
<reference evidence="5 6" key="1">
    <citation type="submission" date="2014-08" db="EMBL/GenBank/DDBJ databases">
        <title>Whole genome shotgun sequence of Rhizobium rubi NBRC 13261.</title>
        <authorList>
            <person name="Katano-Makiyama Y."/>
            <person name="Hosoyama A."/>
            <person name="Hashimoto M."/>
            <person name="Hosoyama Y."/>
            <person name="Noguchi M."/>
            <person name="Tsuchikane K."/>
            <person name="Uohara A."/>
            <person name="Ohji S."/>
            <person name="Ichikawa N."/>
            <person name="Kimura A."/>
            <person name="Yamazoe A."/>
            <person name="Fujita N."/>
        </authorList>
    </citation>
    <scope>NUCLEOTIDE SEQUENCE [LARGE SCALE GENOMIC DNA]</scope>
    <source>
        <strain evidence="5 6">NBRC 13261</strain>
    </source>
</reference>
<protein>
    <recommendedName>
        <fullName evidence="4">Putative pterin-4-alpha-carbinolamine dehydratase</fullName>
        <shortName evidence="4">PHS</shortName>
        <ecNumber evidence="4">4.2.1.96</ecNumber>
    </recommendedName>
    <alternativeName>
        <fullName evidence="4">4-alpha-hydroxy-tetrahydropterin dehydratase</fullName>
    </alternativeName>
    <alternativeName>
        <fullName evidence="4">Pterin carbinolamine dehydratase</fullName>
        <shortName evidence="4">PCD</shortName>
    </alternativeName>
</protein>
<dbReference type="OrthoDB" id="9794987at2"/>
<dbReference type="eggNOG" id="COG2154">
    <property type="taxonomic scope" value="Bacteria"/>
</dbReference>
<dbReference type="InterPro" id="IPR036428">
    <property type="entry name" value="PCD_sf"/>
</dbReference>
<dbReference type="PANTHER" id="PTHR12599:SF0">
    <property type="entry name" value="PTERIN-4-ALPHA-CARBINOLAMINE DEHYDRATASE"/>
    <property type="match status" value="1"/>
</dbReference>
<dbReference type="EMBL" id="BBJU01000017">
    <property type="protein sequence ID" value="GAK71440.1"/>
    <property type="molecule type" value="Genomic_DNA"/>
</dbReference>
<dbReference type="CDD" id="cd00914">
    <property type="entry name" value="PCD_DCoH_subfamily_b"/>
    <property type="match status" value="1"/>
</dbReference>
<dbReference type="RefSeq" id="WP_045231087.1">
    <property type="nucleotide sequence ID" value="NZ_BBJU01000017.1"/>
</dbReference>
<comment type="caution">
    <text evidence="5">The sequence shown here is derived from an EMBL/GenBank/DDBJ whole genome shotgun (WGS) entry which is preliminary data.</text>
</comment>
<dbReference type="GO" id="GO:0006729">
    <property type="term" value="P:tetrahydrobiopterin biosynthetic process"/>
    <property type="evidence" value="ECO:0007669"/>
    <property type="project" value="InterPro"/>
</dbReference>
<dbReference type="EC" id="4.2.1.96" evidence="4"/>
<dbReference type="Pfam" id="PF01329">
    <property type="entry name" value="Pterin_4a"/>
    <property type="match status" value="1"/>
</dbReference>
<dbReference type="AlphaFoldDB" id="A0A081CXP4"/>
<evidence type="ECO:0000256" key="1">
    <source>
        <dbReference type="ARBA" id="ARBA00001554"/>
    </source>
</evidence>
<gene>
    <name evidence="5" type="ORF">RRU01S_17_00400</name>
</gene>
<evidence type="ECO:0000313" key="6">
    <source>
        <dbReference type="Proteomes" id="UP000028701"/>
    </source>
</evidence>
<dbReference type="HAMAP" id="MF_00434">
    <property type="entry name" value="Pterin_4_alpha"/>
    <property type="match status" value="1"/>
</dbReference>
<dbReference type="SUPFAM" id="SSF55248">
    <property type="entry name" value="PCD-like"/>
    <property type="match status" value="1"/>
</dbReference>
<dbReference type="PANTHER" id="PTHR12599">
    <property type="entry name" value="PTERIN-4-ALPHA-CARBINOLAMINE DEHYDRATASE"/>
    <property type="match status" value="1"/>
</dbReference>
<evidence type="ECO:0000256" key="2">
    <source>
        <dbReference type="ARBA" id="ARBA00006472"/>
    </source>
</evidence>
<dbReference type="Proteomes" id="UP000028701">
    <property type="component" value="Unassembled WGS sequence"/>
</dbReference>
<keyword evidence="3 4" id="KW-0456">Lyase</keyword>
<dbReference type="InterPro" id="IPR001533">
    <property type="entry name" value="Pterin_deHydtase"/>
</dbReference>
<dbReference type="NCBIfam" id="NF002018">
    <property type="entry name" value="PRK00823.1-3"/>
    <property type="match status" value="1"/>
</dbReference>
<evidence type="ECO:0000313" key="5">
    <source>
        <dbReference type="EMBL" id="GAK71440.1"/>
    </source>
</evidence>
<name>A0A081CXP4_9HYPH</name>
<comment type="catalytic activity">
    <reaction evidence="1 4">
        <text>(4aS,6R)-4a-hydroxy-L-erythro-5,6,7,8-tetrahydrobiopterin = (6R)-L-erythro-6,7-dihydrobiopterin + H2O</text>
        <dbReference type="Rhea" id="RHEA:11920"/>
        <dbReference type="ChEBI" id="CHEBI:15377"/>
        <dbReference type="ChEBI" id="CHEBI:15642"/>
        <dbReference type="ChEBI" id="CHEBI:43120"/>
        <dbReference type="EC" id="4.2.1.96"/>
    </reaction>
</comment>
<evidence type="ECO:0000256" key="4">
    <source>
        <dbReference type="HAMAP-Rule" id="MF_00434"/>
    </source>
</evidence>
<comment type="similarity">
    <text evidence="2 4">Belongs to the pterin-4-alpha-carbinolamine dehydratase family.</text>
</comment>
<evidence type="ECO:0000256" key="3">
    <source>
        <dbReference type="ARBA" id="ARBA00023239"/>
    </source>
</evidence>
<dbReference type="NCBIfam" id="NF002017">
    <property type="entry name" value="PRK00823.1-2"/>
    <property type="match status" value="1"/>
</dbReference>